<evidence type="ECO:0000256" key="1">
    <source>
        <dbReference type="SAM" id="SignalP"/>
    </source>
</evidence>
<dbReference type="RefSeq" id="WP_154416884.1">
    <property type="nucleotide sequence ID" value="NZ_VUNS01000002.1"/>
</dbReference>
<name>A0A844G029_9BACT</name>
<proteinExistence type="predicted"/>
<protein>
    <submittedName>
        <fullName evidence="2">Uncharacterized protein</fullName>
    </submittedName>
</protein>
<evidence type="ECO:0000313" key="2">
    <source>
        <dbReference type="EMBL" id="MST95899.1"/>
    </source>
</evidence>
<keyword evidence="3" id="KW-1185">Reference proteome</keyword>
<dbReference type="SUPFAM" id="SSF51445">
    <property type="entry name" value="(Trans)glycosidases"/>
    <property type="match status" value="1"/>
</dbReference>
<sequence>MRKLCATLFCCLGAAVLSAAPGNVFVEGETVALALPAGATDIRVTDVDGKACSFDPAAGGSVLRLGKLPAGFYRIEYRDGAGRPAVDGAAVLIRPVEKLNPASPIAVDAALFYPFYLRRIGSMKFDYTPGDVAGLLRKANLGCVRERIMWEAFDYLDPKHSDRLVDELTAAYAEHGIEIVQSLYGTPEQDRYPAALSALGAKKPPLDLTKIHDYAKAVTARFGKNMPALESWNEPEGIGGSLLSFEIAAVQKAAALGALRANPAVITFMGSGTPEHPAALAENRFNDYQNVFCFHSHSRLEDTAARAAKLAAAADGLPVWLTEVSTGSFPTDPETGEFAPEAARQQALDIPKVCAALLAEGADRLFYFFLFNHTEVSGMSFGLLRHRDLSPRPGFVTLAVLANYFQNFGGIRQLEELPAGVTGYEATILLDGTPHRVRLLWSDSGKPVAVETAQAQYARDAFGRPVDIGGGKIVLTDMPVYLFRTAAGIEFVPMPVPEPLKAPSRVVLNLELPDGIKNSAADTFMLPVGEERNYPLAVCNFSDAPLSGKISVEFPNGEADSFELAGIELPADSRVVLPLRLRLDRLSGTAAPSRLVIRGNFGGEGESVLVANFTPVRTRLLPGDAETPVPGWEKAGNWRKYLIKGSEMEISAGDGDIRFDYRFQEAENRVVGHVWASPTMSLDVRDFPEYVPDAFAFELRLLEGEGLETLGLNLVEADGATYFATLPFKTEELRRGQTFIVPLSSMVNPNFRKKDMNGKLDLEKLTSFELPLWAKPGSRLRFAVSNPRWVNYKETKMKKLMSSLVAATALTAANAAGPARTVPVANADFAQAKADGTPEKWGISANSDPNFSAKIEDGALKLEAKSRTKWYSVYLAPADVKALPAPKEGEVCRIEFSYRQKNEGLKGHAFGTVEIRTGDHKRLAHKDGIDLAPDADWTERKLVLDLAEIPADGKYILLSFFLGDATGTARFDDVKLTVRTVKK</sequence>
<feature type="signal peptide" evidence="1">
    <location>
        <begin position="1"/>
        <end position="19"/>
    </location>
</feature>
<reference evidence="2 3" key="1">
    <citation type="submission" date="2019-08" db="EMBL/GenBank/DDBJ databases">
        <title>In-depth cultivation of the pig gut microbiome towards novel bacterial diversity and tailored functional studies.</title>
        <authorList>
            <person name="Wylensek D."/>
            <person name="Hitch T.C.A."/>
            <person name="Clavel T."/>
        </authorList>
    </citation>
    <scope>NUCLEOTIDE SEQUENCE [LARGE SCALE GENOMIC DNA]</scope>
    <source>
        <strain evidence="2 3">BBE-744-WT-12</strain>
    </source>
</reference>
<dbReference type="Proteomes" id="UP000435649">
    <property type="component" value="Unassembled WGS sequence"/>
</dbReference>
<accession>A0A844G029</accession>
<dbReference type="InterPro" id="IPR017853">
    <property type="entry name" value="GH"/>
</dbReference>
<dbReference type="EMBL" id="VUNS01000002">
    <property type="protein sequence ID" value="MST95899.1"/>
    <property type="molecule type" value="Genomic_DNA"/>
</dbReference>
<dbReference type="AlphaFoldDB" id="A0A844G029"/>
<evidence type="ECO:0000313" key="3">
    <source>
        <dbReference type="Proteomes" id="UP000435649"/>
    </source>
</evidence>
<organism evidence="2 3">
    <name type="scientific">Victivallis lenta</name>
    <dbReference type="NCBI Taxonomy" id="2606640"/>
    <lineage>
        <taxon>Bacteria</taxon>
        <taxon>Pseudomonadati</taxon>
        <taxon>Lentisphaerota</taxon>
        <taxon>Lentisphaeria</taxon>
        <taxon>Victivallales</taxon>
        <taxon>Victivallaceae</taxon>
        <taxon>Victivallis</taxon>
    </lineage>
</organism>
<dbReference type="Gene3D" id="3.20.20.80">
    <property type="entry name" value="Glycosidases"/>
    <property type="match status" value="1"/>
</dbReference>
<gene>
    <name evidence="2" type="ORF">FYJ85_02425</name>
</gene>
<feature type="chain" id="PRO_5032428382" evidence="1">
    <location>
        <begin position="20"/>
        <end position="983"/>
    </location>
</feature>
<keyword evidence="1" id="KW-0732">Signal</keyword>
<dbReference type="Gene3D" id="2.60.120.260">
    <property type="entry name" value="Galactose-binding domain-like"/>
    <property type="match status" value="1"/>
</dbReference>
<comment type="caution">
    <text evidence="2">The sequence shown here is derived from an EMBL/GenBank/DDBJ whole genome shotgun (WGS) entry which is preliminary data.</text>
</comment>